<evidence type="ECO:0000313" key="18">
    <source>
        <dbReference type="Proteomes" id="UP000428333"/>
    </source>
</evidence>
<dbReference type="AlphaFoldDB" id="A0A6A4M274"/>
<dbReference type="Pfam" id="PF04678">
    <property type="entry name" value="MCU"/>
    <property type="match status" value="1"/>
</dbReference>
<feature type="domain" description="Calcium uniporter protein C-terminal" evidence="16">
    <location>
        <begin position="104"/>
        <end position="262"/>
    </location>
</feature>
<dbReference type="InterPro" id="IPR006769">
    <property type="entry name" value="MCU_C"/>
</dbReference>
<proteinExistence type="inferred from homology"/>
<keyword evidence="13" id="KW-0407">Ion channel</keyword>
<protein>
    <recommendedName>
        <fullName evidence="16">Calcium uniporter protein C-terminal domain-containing protein</fullName>
    </recommendedName>
</protein>
<reference evidence="17 18" key="1">
    <citation type="journal article" date="2019" name="Genome Biol. Evol.">
        <title>The Rhododendron genome and chromosomal organization provide insight into shared whole-genome duplications across the heath family (Ericaceae).</title>
        <authorList>
            <person name="Soza V.L."/>
            <person name="Lindsley D."/>
            <person name="Waalkes A."/>
            <person name="Ramage E."/>
            <person name="Patwardhan R.P."/>
            <person name="Burton J.N."/>
            <person name="Adey A."/>
            <person name="Kumar A."/>
            <person name="Qiu R."/>
            <person name="Shendure J."/>
            <person name="Hall B."/>
        </authorList>
    </citation>
    <scope>NUCLEOTIDE SEQUENCE [LARGE SCALE GENOMIC DNA]</scope>
    <source>
        <strain evidence="17">RSF 1966-606</strain>
    </source>
</reference>
<keyword evidence="3" id="KW-0813">Transport</keyword>
<keyword evidence="10" id="KW-0406">Ion transport</keyword>
<dbReference type="GO" id="GO:1990246">
    <property type="term" value="C:uniplex complex"/>
    <property type="evidence" value="ECO:0007669"/>
    <property type="project" value="TreeGrafter"/>
</dbReference>
<evidence type="ECO:0000313" key="17">
    <source>
        <dbReference type="EMBL" id="KAE9460877.1"/>
    </source>
</evidence>
<evidence type="ECO:0000256" key="10">
    <source>
        <dbReference type="ARBA" id="ARBA00023065"/>
    </source>
</evidence>
<keyword evidence="11" id="KW-0496">Mitochondrion</keyword>
<evidence type="ECO:0000256" key="9">
    <source>
        <dbReference type="ARBA" id="ARBA00022989"/>
    </source>
</evidence>
<accession>A0A6A4M274</accession>
<keyword evidence="5" id="KW-0107">Calcium channel</keyword>
<evidence type="ECO:0000256" key="5">
    <source>
        <dbReference type="ARBA" id="ARBA00022673"/>
    </source>
</evidence>
<evidence type="ECO:0000256" key="8">
    <source>
        <dbReference type="ARBA" id="ARBA00022837"/>
    </source>
</evidence>
<dbReference type="GO" id="GO:0015292">
    <property type="term" value="F:uniporter activity"/>
    <property type="evidence" value="ECO:0007669"/>
    <property type="project" value="TreeGrafter"/>
</dbReference>
<dbReference type="PANTHER" id="PTHR13462">
    <property type="entry name" value="CALCIUM UNIPORTER PROTEIN, MITOCHONDRIAL"/>
    <property type="match status" value="1"/>
</dbReference>
<keyword evidence="9 15" id="KW-1133">Transmembrane helix</keyword>
<organism evidence="17 18">
    <name type="scientific">Rhododendron williamsianum</name>
    <dbReference type="NCBI Taxonomy" id="262921"/>
    <lineage>
        <taxon>Eukaryota</taxon>
        <taxon>Viridiplantae</taxon>
        <taxon>Streptophyta</taxon>
        <taxon>Embryophyta</taxon>
        <taxon>Tracheophyta</taxon>
        <taxon>Spermatophyta</taxon>
        <taxon>Magnoliopsida</taxon>
        <taxon>eudicotyledons</taxon>
        <taxon>Gunneridae</taxon>
        <taxon>Pentapetalae</taxon>
        <taxon>asterids</taxon>
        <taxon>Ericales</taxon>
        <taxon>Ericaceae</taxon>
        <taxon>Ericoideae</taxon>
        <taxon>Rhodoreae</taxon>
        <taxon>Rhododendron</taxon>
    </lineage>
</organism>
<dbReference type="OrthoDB" id="278338at2759"/>
<evidence type="ECO:0000256" key="4">
    <source>
        <dbReference type="ARBA" id="ARBA00022568"/>
    </source>
</evidence>
<evidence type="ECO:0000256" key="1">
    <source>
        <dbReference type="ARBA" id="ARBA00004448"/>
    </source>
</evidence>
<comment type="caution">
    <text evidence="17">The sequence shown here is derived from an EMBL/GenBank/DDBJ whole genome shotgun (WGS) entry which is preliminary data.</text>
</comment>
<keyword evidence="7" id="KW-0999">Mitochondrion inner membrane</keyword>
<evidence type="ECO:0000256" key="2">
    <source>
        <dbReference type="ARBA" id="ARBA00005653"/>
    </source>
</evidence>
<evidence type="ECO:0000256" key="7">
    <source>
        <dbReference type="ARBA" id="ARBA00022792"/>
    </source>
</evidence>
<keyword evidence="18" id="KW-1185">Reference proteome</keyword>
<dbReference type="GO" id="GO:0005262">
    <property type="term" value="F:calcium channel activity"/>
    <property type="evidence" value="ECO:0007669"/>
    <property type="project" value="UniProtKB-KW"/>
</dbReference>
<evidence type="ECO:0000256" key="12">
    <source>
        <dbReference type="ARBA" id="ARBA00023136"/>
    </source>
</evidence>
<sequence>MMWRRPSFISLKQSLSVAVLHKPKPPLALRTSLCSLSPGVSPGAVDVDGGGGGGSISVAEAKKLMRLVNVAELKMELSAGGKEAMGYSELLKTCERAGVAKSREEAAAFARVLDEAGVVLIFRDKVYLHPDQVVDLVRRAVPQALTSEDISGMDELKRLQDKKEEIDRLAHKQVRSILWSGLGLAVIQVGLFFRLTFWEFSWDIMEPVTFFTTSTGIIIGYAYFLFTSRDPTYQDLMKRLFLSRQRKLIKKHNFEVERLMELQKECCNPLDTPGFSKNR</sequence>
<evidence type="ECO:0000256" key="15">
    <source>
        <dbReference type="SAM" id="Phobius"/>
    </source>
</evidence>
<feature type="transmembrane region" description="Helical" evidence="15">
    <location>
        <begin position="208"/>
        <end position="226"/>
    </location>
</feature>
<keyword evidence="6 15" id="KW-0812">Transmembrane</keyword>
<comment type="similarity">
    <text evidence="2">Belongs to the MCU (TC 1.A.77) family.</text>
</comment>
<feature type="non-terminal residue" evidence="17">
    <location>
        <position position="1"/>
    </location>
</feature>
<feature type="transmembrane region" description="Helical" evidence="15">
    <location>
        <begin position="177"/>
        <end position="196"/>
    </location>
</feature>
<evidence type="ECO:0000256" key="11">
    <source>
        <dbReference type="ARBA" id="ARBA00023128"/>
    </source>
</evidence>
<dbReference type="PANTHER" id="PTHR13462:SF10">
    <property type="entry name" value="CALCIUM UNIPORTER PROTEIN, MITOCHONDRIAL"/>
    <property type="match status" value="1"/>
</dbReference>
<comment type="catalytic activity">
    <reaction evidence="14">
        <text>Ca(2+)(in) = Ca(2+)(out)</text>
        <dbReference type="Rhea" id="RHEA:29671"/>
        <dbReference type="ChEBI" id="CHEBI:29108"/>
    </reaction>
</comment>
<dbReference type="GO" id="GO:0051560">
    <property type="term" value="P:mitochondrial calcium ion homeostasis"/>
    <property type="evidence" value="ECO:0007669"/>
    <property type="project" value="InterPro"/>
</dbReference>
<evidence type="ECO:0000256" key="13">
    <source>
        <dbReference type="ARBA" id="ARBA00023303"/>
    </source>
</evidence>
<dbReference type="EMBL" id="QEFC01000997">
    <property type="protein sequence ID" value="KAE9460877.1"/>
    <property type="molecule type" value="Genomic_DNA"/>
</dbReference>
<dbReference type="GO" id="GO:0036444">
    <property type="term" value="P:calcium import into the mitochondrion"/>
    <property type="evidence" value="ECO:0007669"/>
    <property type="project" value="TreeGrafter"/>
</dbReference>
<evidence type="ECO:0000256" key="14">
    <source>
        <dbReference type="ARBA" id="ARBA00036634"/>
    </source>
</evidence>
<keyword evidence="12 15" id="KW-0472">Membrane</keyword>
<evidence type="ECO:0000256" key="3">
    <source>
        <dbReference type="ARBA" id="ARBA00022448"/>
    </source>
</evidence>
<keyword evidence="4" id="KW-0109">Calcium transport</keyword>
<gene>
    <name evidence="17" type="ORF">C3L33_07200</name>
</gene>
<evidence type="ECO:0000256" key="6">
    <source>
        <dbReference type="ARBA" id="ARBA00022692"/>
    </source>
</evidence>
<evidence type="ECO:0000259" key="16">
    <source>
        <dbReference type="Pfam" id="PF04678"/>
    </source>
</evidence>
<dbReference type="Proteomes" id="UP000428333">
    <property type="component" value="Linkage Group LG04"/>
</dbReference>
<comment type="subcellular location">
    <subcellularLocation>
        <location evidence="1">Mitochondrion inner membrane</location>
        <topology evidence="1">Multi-pass membrane protein</topology>
    </subcellularLocation>
</comment>
<keyword evidence="8" id="KW-0106">Calcium</keyword>
<dbReference type="InterPro" id="IPR039055">
    <property type="entry name" value="MCU_fam"/>
</dbReference>
<name>A0A6A4M274_9ERIC</name>